<accession>A0A5E6U3N9</accession>
<dbReference type="RefSeq" id="WP_224794620.1">
    <property type="nucleotide sequence ID" value="NZ_CABVGZ010000034.1"/>
</dbReference>
<proteinExistence type="predicted"/>
<sequence length="100" mass="11301">MKHATEIAQVEMHPLMQQRREVLNALFVRSHAARGEFARLAGLAAPDKKVRFQVRTVGNAYHIVDLVTGKTKAFRFNYQVALNMAIAFEKQANRLAEGVH</sequence>
<protein>
    <submittedName>
        <fullName evidence="1">Uncharacterized protein</fullName>
    </submittedName>
</protein>
<gene>
    <name evidence="1" type="ORF">PS624_03281</name>
</gene>
<evidence type="ECO:0000313" key="2">
    <source>
        <dbReference type="Proteomes" id="UP000326241"/>
    </source>
</evidence>
<evidence type="ECO:0000313" key="1">
    <source>
        <dbReference type="EMBL" id="VVN00047.1"/>
    </source>
</evidence>
<dbReference type="Proteomes" id="UP000326241">
    <property type="component" value="Unassembled WGS sequence"/>
</dbReference>
<dbReference type="EMBL" id="CABVGZ010000034">
    <property type="protein sequence ID" value="VVN00047.1"/>
    <property type="molecule type" value="Genomic_DNA"/>
</dbReference>
<name>A0A5E6U3N9_PSEFL</name>
<reference evidence="1 2" key="1">
    <citation type="submission" date="2019-09" db="EMBL/GenBank/DDBJ databases">
        <authorList>
            <person name="Chandra G."/>
            <person name="Truman W A."/>
        </authorList>
    </citation>
    <scope>NUCLEOTIDE SEQUENCE [LARGE SCALE GENOMIC DNA]</scope>
    <source>
        <strain evidence="1">PS624</strain>
    </source>
</reference>
<dbReference type="AlphaFoldDB" id="A0A5E6U3N9"/>
<organism evidence="1 2">
    <name type="scientific">Pseudomonas fluorescens</name>
    <dbReference type="NCBI Taxonomy" id="294"/>
    <lineage>
        <taxon>Bacteria</taxon>
        <taxon>Pseudomonadati</taxon>
        <taxon>Pseudomonadota</taxon>
        <taxon>Gammaproteobacteria</taxon>
        <taxon>Pseudomonadales</taxon>
        <taxon>Pseudomonadaceae</taxon>
        <taxon>Pseudomonas</taxon>
    </lineage>
</organism>